<gene>
    <name evidence="1" type="ORF">BA92_10460</name>
</gene>
<proteinExistence type="predicted"/>
<dbReference type="AlphaFoldDB" id="A0A0C3NEN8"/>
<dbReference type="EMBL" id="JPIU01000039">
    <property type="protein sequence ID" value="KIO44592.1"/>
    <property type="molecule type" value="Genomic_DNA"/>
</dbReference>
<dbReference type="Proteomes" id="UP000031980">
    <property type="component" value="Unassembled WGS sequence"/>
</dbReference>
<protein>
    <submittedName>
        <fullName evidence="1">Uncharacterized protein</fullName>
    </submittedName>
</protein>
<evidence type="ECO:0000313" key="2">
    <source>
        <dbReference type="Proteomes" id="UP000031980"/>
    </source>
</evidence>
<evidence type="ECO:0000313" key="1">
    <source>
        <dbReference type="EMBL" id="KIO44592.1"/>
    </source>
</evidence>
<name>A0A0C3NEN8_9PORP</name>
<organism evidence="1 2">
    <name type="scientific">Sanguibacteroides justesenii</name>
    <dbReference type="NCBI Taxonomy" id="1547597"/>
    <lineage>
        <taxon>Bacteria</taxon>
        <taxon>Pseudomonadati</taxon>
        <taxon>Bacteroidota</taxon>
        <taxon>Bacteroidia</taxon>
        <taxon>Bacteroidales</taxon>
        <taxon>Porphyromonadaceae</taxon>
        <taxon>Sanguibacteroides</taxon>
    </lineage>
</organism>
<accession>A0A0C3NEN8</accession>
<keyword evidence="2" id="KW-1185">Reference proteome</keyword>
<comment type="caution">
    <text evidence="1">The sequence shown here is derived from an EMBL/GenBank/DDBJ whole genome shotgun (WGS) entry which is preliminary data.</text>
</comment>
<sequence>MGETNKVESIYYDGDNKAGLNLVKKPDELNQKEELEKVLDLKCIRLVLDNICFGMGFREEVVVRAVLQVNMNIRKRSWRN</sequence>
<reference evidence="1 2" key="1">
    <citation type="submission" date="2014-07" db="EMBL/GenBank/DDBJ databases">
        <title>Porphyromonadaceae bacterium OUH 308042 = ATCC BAA-2681 = DSM 28342 draft genome.</title>
        <authorList>
            <person name="Sydenham T.V."/>
            <person name="Hasman H."/>
            <person name="Justensen U.S."/>
        </authorList>
    </citation>
    <scope>NUCLEOTIDE SEQUENCE [LARGE SCALE GENOMIC DNA]</scope>
    <source>
        <strain evidence="1 2">OUH 308042</strain>
    </source>
</reference>